<organism evidence="1 2">
    <name type="scientific">Solanum bulbocastanum</name>
    <name type="common">Wild potato</name>
    <dbReference type="NCBI Taxonomy" id="147425"/>
    <lineage>
        <taxon>Eukaryota</taxon>
        <taxon>Viridiplantae</taxon>
        <taxon>Streptophyta</taxon>
        <taxon>Embryophyta</taxon>
        <taxon>Tracheophyta</taxon>
        <taxon>Spermatophyta</taxon>
        <taxon>Magnoliopsida</taxon>
        <taxon>eudicotyledons</taxon>
        <taxon>Gunneridae</taxon>
        <taxon>Pentapetalae</taxon>
        <taxon>asterids</taxon>
        <taxon>lamiids</taxon>
        <taxon>Solanales</taxon>
        <taxon>Solanaceae</taxon>
        <taxon>Solanoideae</taxon>
        <taxon>Solaneae</taxon>
        <taxon>Solanum</taxon>
    </lineage>
</organism>
<keyword evidence="2" id="KW-1185">Reference proteome</keyword>
<gene>
    <name evidence="1" type="ORF">RDI58_025049</name>
</gene>
<reference evidence="1 2" key="1">
    <citation type="submission" date="2024-02" db="EMBL/GenBank/DDBJ databases">
        <title>de novo genome assembly of Solanum bulbocastanum strain 11H21.</title>
        <authorList>
            <person name="Hosaka A.J."/>
        </authorList>
    </citation>
    <scope>NUCLEOTIDE SEQUENCE [LARGE SCALE GENOMIC DNA]</scope>
    <source>
        <tissue evidence="1">Young leaves</tissue>
    </source>
</reference>
<proteinExistence type="predicted"/>
<evidence type="ECO:0000313" key="1">
    <source>
        <dbReference type="EMBL" id="KAK6778331.1"/>
    </source>
</evidence>
<dbReference type="AlphaFoldDB" id="A0AAN8Y480"/>
<name>A0AAN8Y480_SOLBU</name>
<accession>A0AAN8Y480</accession>
<evidence type="ECO:0000313" key="2">
    <source>
        <dbReference type="Proteomes" id="UP001371456"/>
    </source>
</evidence>
<comment type="caution">
    <text evidence="1">The sequence shown here is derived from an EMBL/GenBank/DDBJ whole genome shotgun (WGS) entry which is preliminary data.</text>
</comment>
<dbReference type="Proteomes" id="UP001371456">
    <property type="component" value="Unassembled WGS sequence"/>
</dbReference>
<dbReference type="EMBL" id="JBANQN010000010">
    <property type="protein sequence ID" value="KAK6778331.1"/>
    <property type="molecule type" value="Genomic_DNA"/>
</dbReference>
<protein>
    <submittedName>
        <fullName evidence="1">Uncharacterized protein</fullName>
    </submittedName>
</protein>
<sequence>MEKLSEGRFQAVFSALAVILRYSSVFWSDFIRLLLRLTSLMGDKKKAGTLFVRLVSTAGAWIFLCEEVV</sequence>